<evidence type="ECO:0000256" key="2">
    <source>
        <dbReference type="ARBA" id="ARBA00009758"/>
    </source>
</evidence>
<protein>
    <submittedName>
        <fullName evidence="4">Uncharacterized protein</fullName>
    </submittedName>
</protein>
<accession>A0AAV9WUD2</accession>
<dbReference type="Gene3D" id="2.70.50.30">
    <property type="entry name" value="Coagulation Factor XIII, subunit A, domain 1"/>
    <property type="match status" value="1"/>
</dbReference>
<dbReference type="SUPFAM" id="SSF81296">
    <property type="entry name" value="E set domains"/>
    <property type="match status" value="1"/>
</dbReference>
<dbReference type="Proteomes" id="UP001365542">
    <property type="component" value="Unassembled WGS sequence"/>
</dbReference>
<dbReference type="GO" id="GO:0005829">
    <property type="term" value="C:cytosol"/>
    <property type="evidence" value="ECO:0007669"/>
    <property type="project" value="TreeGrafter"/>
</dbReference>
<comment type="subcellular location">
    <subcellularLocation>
        <location evidence="1">Cytoplasm</location>
    </subcellularLocation>
</comment>
<evidence type="ECO:0000256" key="3">
    <source>
        <dbReference type="ARBA" id="ARBA00022490"/>
    </source>
</evidence>
<proteinExistence type="inferred from homology"/>
<gene>
    <name evidence="4" type="ORF">TWF694_004982</name>
</gene>
<dbReference type="InterPro" id="IPR000406">
    <property type="entry name" value="Rho_GDI"/>
</dbReference>
<dbReference type="EMBL" id="JAVHJO010000016">
    <property type="protein sequence ID" value="KAK6526385.1"/>
    <property type="molecule type" value="Genomic_DNA"/>
</dbReference>
<keyword evidence="5" id="KW-1185">Reference proteome</keyword>
<comment type="caution">
    <text evidence="4">The sequence shown here is derived from an EMBL/GenBank/DDBJ whole genome shotgun (WGS) entry which is preliminary data.</text>
</comment>
<name>A0AAV9WUD2_9PEZI</name>
<dbReference type="GO" id="GO:0016020">
    <property type="term" value="C:membrane"/>
    <property type="evidence" value="ECO:0007669"/>
    <property type="project" value="TreeGrafter"/>
</dbReference>
<dbReference type="AlphaFoldDB" id="A0AAV9WUD2"/>
<dbReference type="InterPro" id="IPR024792">
    <property type="entry name" value="RhoGDI_dom_sf"/>
</dbReference>
<dbReference type="InterPro" id="IPR014756">
    <property type="entry name" value="Ig_E-set"/>
</dbReference>
<dbReference type="Pfam" id="PF02115">
    <property type="entry name" value="Rho_GDI"/>
    <property type="match status" value="1"/>
</dbReference>
<evidence type="ECO:0000256" key="1">
    <source>
        <dbReference type="ARBA" id="ARBA00004496"/>
    </source>
</evidence>
<organism evidence="4 5">
    <name type="scientific">Orbilia ellipsospora</name>
    <dbReference type="NCBI Taxonomy" id="2528407"/>
    <lineage>
        <taxon>Eukaryota</taxon>
        <taxon>Fungi</taxon>
        <taxon>Dikarya</taxon>
        <taxon>Ascomycota</taxon>
        <taxon>Pezizomycotina</taxon>
        <taxon>Orbiliomycetes</taxon>
        <taxon>Orbiliales</taxon>
        <taxon>Orbiliaceae</taxon>
        <taxon>Orbilia</taxon>
    </lineage>
</organism>
<comment type="similarity">
    <text evidence="2">Belongs to the Rho GDI family.</text>
</comment>
<evidence type="ECO:0000313" key="5">
    <source>
        <dbReference type="Proteomes" id="UP001365542"/>
    </source>
</evidence>
<dbReference type="GO" id="GO:0007266">
    <property type="term" value="P:Rho protein signal transduction"/>
    <property type="evidence" value="ECO:0007669"/>
    <property type="project" value="InterPro"/>
</dbReference>
<dbReference type="PANTHER" id="PTHR10980">
    <property type="entry name" value="RHO GDP-DISSOCIATION INHIBITOR"/>
    <property type="match status" value="1"/>
</dbReference>
<evidence type="ECO:0000313" key="4">
    <source>
        <dbReference type="EMBL" id="KAK6526385.1"/>
    </source>
</evidence>
<keyword evidence="3" id="KW-0963">Cytoplasm</keyword>
<dbReference type="GO" id="GO:0005094">
    <property type="term" value="F:Rho GDP-dissociation inhibitor activity"/>
    <property type="evidence" value="ECO:0007669"/>
    <property type="project" value="InterPro"/>
</dbReference>
<reference evidence="4 5" key="1">
    <citation type="submission" date="2019-10" db="EMBL/GenBank/DDBJ databases">
        <authorList>
            <person name="Palmer J.M."/>
        </authorList>
    </citation>
    <scope>NUCLEOTIDE SEQUENCE [LARGE SCALE GENOMIC DNA]</scope>
    <source>
        <strain evidence="4 5">TWF694</strain>
    </source>
</reference>
<sequence>MPGSSNNTLHLKEIVLKGSDGYEKRIDGRSLEDPAKLANNALFTIKQGVSHTLGFKFGVSNGVSRLQYVCSYAREGSEVRVISFEMGNYAANTSDAPFHTFQGPEQEVRDDASERGTYTATSQFMDDNNQALLMFMWCFNIGTDWA</sequence>
<dbReference type="PANTHER" id="PTHR10980:SF3">
    <property type="entry name" value="LD16419P"/>
    <property type="match status" value="1"/>
</dbReference>